<dbReference type="GO" id="GO:0002098">
    <property type="term" value="P:tRNA wobble uridine modification"/>
    <property type="evidence" value="ECO:0007669"/>
    <property type="project" value="InterPro"/>
</dbReference>
<evidence type="ECO:0000256" key="1">
    <source>
        <dbReference type="ARBA" id="ARBA00005043"/>
    </source>
</evidence>
<dbReference type="GO" id="GO:0033588">
    <property type="term" value="C:elongator holoenzyme complex"/>
    <property type="evidence" value="ECO:0007669"/>
    <property type="project" value="InterPro"/>
</dbReference>
<reference evidence="3" key="1">
    <citation type="journal article" date="2023" name="PhytoFront">
        <title>Draft Genome Resources of Seven Strains of Tilletia horrida, Causal Agent of Kernel Smut of Rice.</title>
        <authorList>
            <person name="Khanal S."/>
            <person name="Antony Babu S."/>
            <person name="Zhou X.G."/>
        </authorList>
    </citation>
    <scope>NUCLEOTIDE SEQUENCE</scope>
    <source>
        <strain evidence="3">TX3</strain>
    </source>
</reference>
<dbReference type="InterPro" id="IPR018627">
    <property type="entry name" value="ELP6"/>
</dbReference>
<dbReference type="PANTHER" id="PTHR16184:SF6">
    <property type="entry name" value="ELONGATOR COMPLEX PROTEIN 6"/>
    <property type="match status" value="1"/>
</dbReference>
<evidence type="ECO:0000256" key="2">
    <source>
        <dbReference type="ARBA" id="ARBA00008837"/>
    </source>
</evidence>
<dbReference type="Gene3D" id="3.40.50.300">
    <property type="entry name" value="P-loop containing nucleotide triphosphate hydrolases"/>
    <property type="match status" value="1"/>
</dbReference>
<sequence length="340" mass="35341">MNSLSSLLSFGPEGSSSSIPPVSAYVAVTDTLASSGSFLAIYLARTMILTAMRRTQEQRQGQIPPAVVWVGCEGSGEAHWRTLLRKAGVNAHAQARLKYLDAAEILLNSSTSSGLKDALSSIRSALSSPSADGPSRDGPARTLVVIDDLSALLWTLPSEGPSSSAHHGAALCTLQHGSATALYADTNSQDTADDALLRLVLGSAEPDVWVEVRGLRSGRARDCDGEIIIRPLVRPQLALLAARNTCEGDKTGSGPLINLTTAEAEDDEDDLSAFALPHLSMPPRPLLFRVGADAAGRIAGGGEGGAAGGGPGAAGQPGQGLVEEWRGVQLWARGMMRGFL</sequence>
<dbReference type="InterPro" id="IPR027417">
    <property type="entry name" value="P-loop_NTPase"/>
</dbReference>
<keyword evidence="4" id="KW-1185">Reference proteome</keyword>
<evidence type="ECO:0000313" key="4">
    <source>
        <dbReference type="Proteomes" id="UP001176521"/>
    </source>
</evidence>
<comment type="pathway">
    <text evidence="1">tRNA modification; 5-methoxycarbonylmethyl-2-thiouridine-tRNA biosynthesis.</text>
</comment>
<dbReference type="AlphaFoldDB" id="A0AAN6GF25"/>
<comment type="similarity">
    <text evidence="2">Belongs to the ELP6 family.</text>
</comment>
<protein>
    <submittedName>
        <fullName evidence="3">Uncharacterized protein</fullName>
    </submittedName>
</protein>
<name>A0AAN6GF25_9BASI</name>
<dbReference type="PANTHER" id="PTHR16184">
    <property type="entry name" value="ELONGATOR COMPLEX PROTEIN 6"/>
    <property type="match status" value="1"/>
</dbReference>
<comment type="caution">
    <text evidence="3">The sequence shown here is derived from an EMBL/GenBank/DDBJ whole genome shotgun (WGS) entry which is preliminary data.</text>
</comment>
<proteinExistence type="inferred from homology"/>
<gene>
    <name evidence="3" type="ORF">OC842_001734</name>
</gene>
<dbReference type="Proteomes" id="UP001176521">
    <property type="component" value="Unassembled WGS sequence"/>
</dbReference>
<dbReference type="EMBL" id="JAPDMQ010000065">
    <property type="protein sequence ID" value="KAK0537121.1"/>
    <property type="molecule type" value="Genomic_DNA"/>
</dbReference>
<accession>A0AAN6GF25</accession>
<organism evidence="3 4">
    <name type="scientific">Tilletia horrida</name>
    <dbReference type="NCBI Taxonomy" id="155126"/>
    <lineage>
        <taxon>Eukaryota</taxon>
        <taxon>Fungi</taxon>
        <taxon>Dikarya</taxon>
        <taxon>Basidiomycota</taxon>
        <taxon>Ustilaginomycotina</taxon>
        <taxon>Exobasidiomycetes</taxon>
        <taxon>Tilletiales</taxon>
        <taxon>Tilletiaceae</taxon>
        <taxon>Tilletia</taxon>
    </lineage>
</organism>
<evidence type="ECO:0000313" key="3">
    <source>
        <dbReference type="EMBL" id="KAK0537121.1"/>
    </source>
</evidence>